<keyword evidence="4" id="KW-1185">Reference proteome</keyword>
<dbReference type="GO" id="GO:0019867">
    <property type="term" value="C:outer membrane"/>
    <property type="evidence" value="ECO:0007669"/>
    <property type="project" value="InterPro"/>
</dbReference>
<proteinExistence type="predicted"/>
<reference evidence="3 4" key="1">
    <citation type="submission" date="2016-10" db="EMBL/GenBank/DDBJ databases">
        <title>Pseudomonas lactis sp. nov. and Pseudomonas paralactis sp. nov., isolated from bovine raw milk.</title>
        <authorList>
            <person name="Von Neubeck M."/>
            <person name="Huptas C."/>
            <person name="Glueck C."/>
            <person name="Krewinkel M."/>
            <person name="Stoeckel M."/>
            <person name="Stressler T."/>
            <person name="Fischer L."/>
            <person name="Hinrichs J."/>
            <person name="Scherer S."/>
            <person name="Wenning M."/>
        </authorList>
    </citation>
    <scope>NUCLEOTIDE SEQUENCE [LARGE SCALE GENOMIC DNA]</scope>
    <source>
        <strain evidence="3 4">DSM 18862</strain>
    </source>
</reference>
<sequence>MVDFPSELQKIHPGDRTSISQPSTPATAVAGPVTDDLALLFNEEVVANSRALNQRPLILPVASVQILRQLYNQLGHPAKKTLAMATLQFKQHLQIRADVGELLEVCAGDPTLTCLVLKNVEAQAGAEAALARDARIKLEARFAGQIQAGLNTAVALEEGCPDLQERLAVRMRYYTCVVLHQSLAKMLQELLDLFGVDRFSKGLKVMQKALADDIAAKVPSLPPAHLRTLLLGLQSCWQLSGVFALCQALIERLRIERVTSKLMQRLLGYTTTGMDSHEFQQLLEELDAGSQLSRTLIALNAIYSVFKKFPLALWFDHRTREELLHNLLVRAGELTQMEREYLQATATPETFA</sequence>
<accession>A0A1V2JAE7</accession>
<dbReference type="GO" id="GO:0046903">
    <property type="term" value="P:secretion"/>
    <property type="evidence" value="ECO:0007669"/>
    <property type="project" value="InterPro"/>
</dbReference>
<evidence type="ECO:0000256" key="1">
    <source>
        <dbReference type="SAM" id="MobiDB-lite"/>
    </source>
</evidence>
<evidence type="ECO:0000259" key="2">
    <source>
        <dbReference type="Pfam" id="PF07201"/>
    </source>
</evidence>
<gene>
    <name evidence="3" type="ORF">BLL37_26330</name>
</gene>
<feature type="region of interest" description="Disordered" evidence="1">
    <location>
        <begin position="1"/>
        <end position="27"/>
    </location>
</feature>
<protein>
    <recommendedName>
        <fullName evidence="2">Hypersensitivity response secretion-like HrpJ domain-containing protein</fullName>
    </recommendedName>
</protein>
<dbReference type="InterPro" id="IPR010812">
    <property type="entry name" value="HrpJ-like"/>
</dbReference>
<dbReference type="AlphaFoldDB" id="A0A1V2JAE7"/>
<evidence type="ECO:0000313" key="4">
    <source>
        <dbReference type="Proteomes" id="UP000188559"/>
    </source>
</evidence>
<evidence type="ECO:0000313" key="3">
    <source>
        <dbReference type="EMBL" id="ONH41671.1"/>
    </source>
</evidence>
<name>A0A1V2JAE7_PSEAZ</name>
<dbReference type="EMBL" id="MNPV01000008">
    <property type="protein sequence ID" value="ONH41671.1"/>
    <property type="molecule type" value="Genomic_DNA"/>
</dbReference>
<dbReference type="OrthoDB" id="5863785at2"/>
<dbReference type="Gene3D" id="1.10.150.630">
    <property type="match status" value="1"/>
</dbReference>
<dbReference type="SUPFAM" id="SSF140591">
    <property type="entry name" value="Type III secretion system domain"/>
    <property type="match status" value="1"/>
</dbReference>
<organism evidence="3 4">
    <name type="scientific">Pseudomonas azotoformans</name>
    <dbReference type="NCBI Taxonomy" id="47878"/>
    <lineage>
        <taxon>Bacteria</taxon>
        <taxon>Pseudomonadati</taxon>
        <taxon>Pseudomonadota</taxon>
        <taxon>Gammaproteobacteria</taxon>
        <taxon>Pseudomonadales</taxon>
        <taxon>Pseudomonadaceae</taxon>
        <taxon>Pseudomonas</taxon>
    </lineage>
</organism>
<comment type="caution">
    <text evidence="3">The sequence shown here is derived from an EMBL/GenBank/DDBJ whole genome shotgun (WGS) entry which is preliminary data.</text>
</comment>
<feature type="domain" description="Hypersensitivity response secretion-like HrpJ" evidence="2">
    <location>
        <begin position="41"/>
        <end position="194"/>
    </location>
</feature>
<dbReference type="RefSeq" id="WP_071494256.1">
    <property type="nucleotide sequence ID" value="NZ_LT629702.1"/>
</dbReference>
<feature type="compositionally biased region" description="Polar residues" evidence="1">
    <location>
        <begin position="17"/>
        <end position="26"/>
    </location>
</feature>
<dbReference type="Proteomes" id="UP000188559">
    <property type="component" value="Unassembled WGS sequence"/>
</dbReference>
<dbReference type="GeneID" id="57377561"/>
<dbReference type="Pfam" id="PF07201">
    <property type="entry name" value="HrpJ"/>
    <property type="match status" value="1"/>
</dbReference>